<name>A0A4Y2HB06_ARAVE</name>
<dbReference type="Proteomes" id="UP000499080">
    <property type="component" value="Unassembled WGS sequence"/>
</dbReference>
<keyword evidence="5" id="KW-0789">Thiol protease inhibitor</keyword>
<dbReference type="PANTHER" id="PTHR11414">
    <property type="entry name" value="CYSTATIN FAMILY MEMBER"/>
    <property type="match status" value="1"/>
</dbReference>
<dbReference type="PRINTS" id="PR00295">
    <property type="entry name" value="STEFINA"/>
</dbReference>
<organism evidence="7 8">
    <name type="scientific">Araneus ventricosus</name>
    <name type="common">Orbweaver spider</name>
    <name type="synonym">Epeira ventricosa</name>
    <dbReference type="NCBI Taxonomy" id="182803"/>
    <lineage>
        <taxon>Eukaryota</taxon>
        <taxon>Metazoa</taxon>
        <taxon>Ecdysozoa</taxon>
        <taxon>Arthropoda</taxon>
        <taxon>Chelicerata</taxon>
        <taxon>Arachnida</taxon>
        <taxon>Araneae</taxon>
        <taxon>Araneomorphae</taxon>
        <taxon>Entelegynae</taxon>
        <taxon>Araneoidea</taxon>
        <taxon>Araneidae</taxon>
        <taxon>Araneus</taxon>
    </lineage>
</organism>
<gene>
    <name evidence="7" type="ORF">AVEN_171478_1</name>
</gene>
<feature type="domain" description="Cystatin" evidence="6">
    <location>
        <begin position="2"/>
        <end position="96"/>
    </location>
</feature>
<evidence type="ECO:0000256" key="1">
    <source>
        <dbReference type="ARBA" id="ARBA00004496"/>
    </source>
</evidence>
<evidence type="ECO:0000259" key="6">
    <source>
        <dbReference type="SMART" id="SM00043"/>
    </source>
</evidence>
<proteinExistence type="inferred from homology"/>
<comment type="caution">
    <text evidence="7">The sequence shown here is derived from an EMBL/GenBank/DDBJ whole genome shotgun (WGS) entry which is preliminary data.</text>
</comment>
<evidence type="ECO:0000256" key="3">
    <source>
        <dbReference type="ARBA" id="ARBA00022490"/>
    </source>
</evidence>
<sequence>MPMVGGTGEVKQPDENIHQITKQVKNEVQAKTGLLFDEFEPVQYRSQLVNGTNYFIKVKHAPTQHLHLRVHKSFGGDVTLSAFQLDKKLDDELEYFQ</sequence>
<dbReference type="EMBL" id="BGPR01001819">
    <property type="protein sequence ID" value="GBM62469.1"/>
    <property type="molecule type" value="Genomic_DNA"/>
</dbReference>
<dbReference type="OrthoDB" id="2429551at2759"/>
<keyword evidence="4" id="KW-0646">Protease inhibitor</keyword>
<accession>A0A4Y2HB06</accession>
<dbReference type="SUPFAM" id="SSF54403">
    <property type="entry name" value="Cystatin/monellin"/>
    <property type="match status" value="1"/>
</dbReference>
<dbReference type="GO" id="GO:0005829">
    <property type="term" value="C:cytosol"/>
    <property type="evidence" value="ECO:0007669"/>
    <property type="project" value="TreeGrafter"/>
</dbReference>
<evidence type="ECO:0000256" key="4">
    <source>
        <dbReference type="ARBA" id="ARBA00022690"/>
    </source>
</evidence>
<dbReference type="SMART" id="SM00043">
    <property type="entry name" value="CY"/>
    <property type="match status" value="1"/>
</dbReference>
<dbReference type="GO" id="GO:0004869">
    <property type="term" value="F:cysteine-type endopeptidase inhibitor activity"/>
    <property type="evidence" value="ECO:0007669"/>
    <property type="project" value="UniProtKB-KW"/>
</dbReference>
<evidence type="ECO:0000313" key="7">
    <source>
        <dbReference type="EMBL" id="GBM62469.1"/>
    </source>
</evidence>
<evidence type="ECO:0000313" key="8">
    <source>
        <dbReference type="Proteomes" id="UP000499080"/>
    </source>
</evidence>
<reference evidence="7 8" key="1">
    <citation type="journal article" date="2019" name="Sci. Rep.">
        <title>Orb-weaving spider Araneus ventricosus genome elucidates the spidroin gene catalogue.</title>
        <authorList>
            <person name="Kono N."/>
            <person name="Nakamura H."/>
            <person name="Ohtoshi R."/>
            <person name="Moran D.A.P."/>
            <person name="Shinohara A."/>
            <person name="Yoshida Y."/>
            <person name="Fujiwara M."/>
            <person name="Mori M."/>
            <person name="Tomita M."/>
            <person name="Arakawa K."/>
        </authorList>
    </citation>
    <scope>NUCLEOTIDE SEQUENCE [LARGE SCALE GENOMIC DNA]</scope>
</reference>
<comment type="subcellular location">
    <subcellularLocation>
        <location evidence="1">Cytoplasm</location>
    </subcellularLocation>
</comment>
<dbReference type="InterPro" id="IPR000010">
    <property type="entry name" value="Cystatin_dom"/>
</dbReference>
<dbReference type="Gene3D" id="3.10.450.10">
    <property type="match status" value="1"/>
</dbReference>
<dbReference type="Pfam" id="PF00031">
    <property type="entry name" value="Cystatin"/>
    <property type="match status" value="1"/>
</dbReference>
<dbReference type="InterPro" id="IPR001713">
    <property type="entry name" value="Prot_inh_stefin"/>
</dbReference>
<dbReference type="AlphaFoldDB" id="A0A4Y2HB06"/>
<dbReference type="FunFam" id="3.10.450.10:FF:000001">
    <property type="entry name" value="Cystatin-A"/>
    <property type="match status" value="1"/>
</dbReference>
<comment type="similarity">
    <text evidence="2">Belongs to the cystatin family.</text>
</comment>
<dbReference type="InterPro" id="IPR046350">
    <property type="entry name" value="Cystatin_sf"/>
</dbReference>
<protein>
    <recommendedName>
        <fullName evidence="6">Cystatin domain-containing protein</fullName>
    </recommendedName>
</protein>
<evidence type="ECO:0000256" key="5">
    <source>
        <dbReference type="ARBA" id="ARBA00022704"/>
    </source>
</evidence>
<keyword evidence="3" id="KW-0963">Cytoplasm</keyword>
<keyword evidence="8" id="KW-1185">Reference proteome</keyword>
<dbReference type="PANTHER" id="PTHR11414:SF21">
    <property type="entry name" value="CYSTATIN 14A, TANDEM DUPLICATE 1-RELATED"/>
    <property type="match status" value="1"/>
</dbReference>
<evidence type="ECO:0000256" key="2">
    <source>
        <dbReference type="ARBA" id="ARBA00009403"/>
    </source>
</evidence>